<protein>
    <recommendedName>
        <fullName evidence="11">Facilitated trehalose transporter Tret1</fullName>
    </recommendedName>
</protein>
<dbReference type="EMBL" id="HBUE01206878">
    <property type="protein sequence ID" value="CAG6532440.1"/>
    <property type="molecule type" value="Transcribed_RNA"/>
</dbReference>
<proteinExistence type="inferred from homology"/>
<evidence type="ECO:0000256" key="4">
    <source>
        <dbReference type="ARBA" id="ARBA00022597"/>
    </source>
</evidence>
<keyword evidence="4" id="KW-0762">Sugar transport</keyword>
<dbReference type="EMBL" id="HBUE01313182">
    <property type="protein sequence ID" value="CAG6584309.1"/>
    <property type="molecule type" value="Transcribed_RNA"/>
</dbReference>
<feature type="domain" description="Major facilitator superfamily (MFS) profile" evidence="14">
    <location>
        <begin position="20"/>
        <end position="470"/>
    </location>
</feature>
<dbReference type="EMBL" id="HBUE01313183">
    <property type="protein sequence ID" value="CAG6584312.1"/>
    <property type="molecule type" value="Transcribed_RNA"/>
</dbReference>
<dbReference type="InterPro" id="IPR036259">
    <property type="entry name" value="MFS_trans_sf"/>
</dbReference>
<dbReference type="InterPro" id="IPR003663">
    <property type="entry name" value="Sugar/inositol_transpt"/>
</dbReference>
<dbReference type="EMBL" id="HBUE01012865">
    <property type="protein sequence ID" value="CAG6449303.1"/>
    <property type="molecule type" value="Transcribed_RNA"/>
</dbReference>
<dbReference type="CDD" id="cd17358">
    <property type="entry name" value="MFS_GLUT6_8_Class3_like"/>
    <property type="match status" value="1"/>
</dbReference>
<evidence type="ECO:0000256" key="12">
    <source>
        <dbReference type="RuleBase" id="RU003346"/>
    </source>
</evidence>
<feature type="transmembrane region" description="Helical" evidence="13">
    <location>
        <begin position="111"/>
        <end position="129"/>
    </location>
</feature>
<dbReference type="FunFam" id="1.20.1250.20:FF:000055">
    <property type="entry name" value="Facilitated trehalose transporter Tret1-2 homolog"/>
    <property type="match status" value="1"/>
</dbReference>
<evidence type="ECO:0000256" key="2">
    <source>
        <dbReference type="ARBA" id="ARBA00022448"/>
    </source>
</evidence>
<evidence type="ECO:0000256" key="13">
    <source>
        <dbReference type="SAM" id="Phobius"/>
    </source>
</evidence>
<dbReference type="PRINTS" id="PR00171">
    <property type="entry name" value="SUGRTRNSPORT"/>
</dbReference>
<dbReference type="NCBIfam" id="TIGR00879">
    <property type="entry name" value="SP"/>
    <property type="match status" value="1"/>
</dbReference>
<dbReference type="GO" id="GO:0005886">
    <property type="term" value="C:plasma membrane"/>
    <property type="evidence" value="ECO:0007669"/>
    <property type="project" value="UniProtKB-SubCell"/>
</dbReference>
<evidence type="ECO:0000256" key="5">
    <source>
        <dbReference type="ARBA" id="ARBA00022692"/>
    </source>
</evidence>
<feature type="transmembrane region" description="Helical" evidence="13">
    <location>
        <begin position="82"/>
        <end position="104"/>
    </location>
</feature>
<dbReference type="InterPro" id="IPR044775">
    <property type="entry name" value="MFS_ERD6/Tret1-like"/>
</dbReference>
<dbReference type="EMBL" id="HBUE01206877">
    <property type="protein sequence ID" value="CAG6532437.1"/>
    <property type="molecule type" value="Transcribed_RNA"/>
</dbReference>
<evidence type="ECO:0000256" key="11">
    <source>
        <dbReference type="ARBA" id="ARBA00069106"/>
    </source>
</evidence>
<feature type="transmembrane region" description="Helical" evidence="13">
    <location>
        <begin position="378"/>
        <end position="403"/>
    </location>
</feature>
<comment type="function">
    <text evidence="10">High-capacity facilitative transporter for trehalose. Does not transport maltose, sucrose or lactose. Mediates the bidirectional transfer of trehalose. Responsible for the transport of trehalose synthesized in the fat body and the incorporation of trehalose into other tissues that require a carbon source, thereby regulating trehalose levels in the hemolymph.</text>
</comment>
<feature type="transmembrane region" description="Helical" evidence="13">
    <location>
        <begin position="170"/>
        <end position="188"/>
    </location>
</feature>
<dbReference type="SUPFAM" id="SSF103473">
    <property type="entry name" value="MFS general substrate transporter"/>
    <property type="match status" value="1"/>
</dbReference>
<evidence type="ECO:0000256" key="10">
    <source>
        <dbReference type="ARBA" id="ARBA00060205"/>
    </source>
</evidence>
<dbReference type="GO" id="GO:0051119">
    <property type="term" value="F:sugar transmembrane transporter activity"/>
    <property type="evidence" value="ECO:0007669"/>
    <property type="project" value="InterPro"/>
</dbReference>
<comment type="similarity">
    <text evidence="9">Belongs to the major facilitator superfamily. Sugar transporter (TC 2.A.1.1) family. Trehalose transporter subfamily.</text>
</comment>
<keyword evidence="8" id="KW-0325">Glycoprotein</keyword>
<dbReference type="EMBL" id="HBUE01012861">
    <property type="protein sequence ID" value="CAG6449292.1"/>
    <property type="molecule type" value="Transcribed_RNA"/>
</dbReference>
<evidence type="ECO:0000313" key="15">
    <source>
        <dbReference type="EMBL" id="CAG6584309.1"/>
    </source>
</evidence>
<feature type="transmembrane region" description="Helical" evidence="13">
    <location>
        <begin position="346"/>
        <end position="366"/>
    </location>
</feature>
<feature type="transmembrane region" description="Helical" evidence="13">
    <location>
        <begin position="415"/>
        <end position="434"/>
    </location>
</feature>
<comment type="subcellular location">
    <subcellularLocation>
        <location evidence="1">Cell membrane</location>
        <topology evidence="1">Multi-pass membrane protein</topology>
    </subcellularLocation>
</comment>
<dbReference type="PROSITE" id="PS50850">
    <property type="entry name" value="MFS"/>
    <property type="match status" value="1"/>
</dbReference>
<dbReference type="Pfam" id="PF00083">
    <property type="entry name" value="Sugar_tr"/>
    <property type="match status" value="1"/>
</dbReference>
<dbReference type="InterPro" id="IPR050549">
    <property type="entry name" value="MFS_Trehalose_Transporter"/>
</dbReference>
<feature type="transmembrane region" description="Helical" evidence="13">
    <location>
        <begin position="277"/>
        <end position="295"/>
    </location>
</feature>
<feature type="transmembrane region" description="Helical" evidence="13">
    <location>
        <begin position="141"/>
        <end position="158"/>
    </location>
</feature>
<accession>A0A8D8K2F1</accession>
<dbReference type="EMBL" id="HBUE01012867">
    <property type="protein sequence ID" value="CAG6449310.1"/>
    <property type="molecule type" value="Transcribed_RNA"/>
</dbReference>
<feature type="transmembrane region" description="Helical" evidence="13">
    <location>
        <begin position="194"/>
        <end position="213"/>
    </location>
</feature>
<dbReference type="InterPro" id="IPR005829">
    <property type="entry name" value="Sugar_transporter_CS"/>
</dbReference>
<evidence type="ECO:0000256" key="1">
    <source>
        <dbReference type="ARBA" id="ARBA00004651"/>
    </source>
</evidence>
<dbReference type="GO" id="GO:0015574">
    <property type="term" value="F:trehalose transmembrane transporter activity"/>
    <property type="evidence" value="ECO:0007669"/>
    <property type="project" value="UniProtKB-ARBA"/>
</dbReference>
<evidence type="ECO:0000259" key="14">
    <source>
        <dbReference type="PROSITE" id="PS50850"/>
    </source>
</evidence>
<keyword evidence="2 12" id="KW-0813">Transport</keyword>
<evidence type="ECO:0000256" key="7">
    <source>
        <dbReference type="ARBA" id="ARBA00023136"/>
    </source>
</evidence>
<dbReference type="PROSITE" id="PS00216">
    <property type="entry name" value="SUGAR_TRANSPORT_1"/>
    <property type="match status" value="1"/>
</dbReference>
<reference evidence="15" key="1">
    <citation type="submission" date="2021-05" db="EMBL/GenBank/DDBJ databases">
        <authorList>
            <person name="Alioto T."/>
            <person name="Alioto T."/>
            <person name="Gomez Garrido J."/>
        </authorList>
    </citation>
    <scope>NUCLEOTIDE SEQUENCE</scope>
</reference>
<dbReference type="PANTHER" id="PTHR48021:SF47">
    <property type="entry name" value="GH17672P"/>
    <property type="match status" value="1"/>
</dbReference>
<sequence>MPVKADKLTFRRICDELFKLSVCIYLYGLIAAINNGKLIKFLAANLAIACMGASMAWTSPMESKLKDMDESPLPEAPTASELSWIGSILTLGSLLGPAFAGFVAHRFGRKLALLISAVFFLAAYVLFLTTQSVAQILVGRFLQGCGIGFAITITPLYVGEIATVERRGALGSLVQTFITLGLLLDYAIGPYVSYGAFQWIQMALPLLFVAGFVQMPETPHFYVSKGDYGAAARSLAYIRGEPISELQAEFNSIQFSVEESLRNRGTIKDLFIDHANFRALIICTGVVVFQQFSGINPVQFFAQTIFDRTGTDIPADLSAIVLGIFQVISSIVTALIVDRVGRRPTLLTSAFGMCCSLTALGTYFYLDNQSSEVASTLTFLPVASLVLFVIMFCTGFGPIAWVLLGEMFAPSIKSLASSVVSSICWLTSFFILFYFTSLDDALGSHWLFWIFAVCCAMAFVFTYVFVVETKGLSLPEIQARLNESAPVMASASDKC</sequence>
<evidence type="ECO:0000256" key="9">
    <source>
        <dbReference type="ARBA" id="ARBA00024348"/>
    </source>
</evidence>
<keyword evidence="5 13" id="KW-0812">Transmembrane</keyword>
<dbReference type="AlphaFoldDB" id="A0A8D8K2F1"/>
<keyword evidence="3" id="KW-1003">Cell membrane</keyword>
<dbReference type="Gene3D" id="1.20.1250.20">
    <property type="entry name" value="MFS general substrate transporter like domains"/>
    <property type="match status" value="1"/>
</dbReference>
<dbReference type="EMBL" id="HBUE01012862">
    <property type="protein sequence ID" value="CAG6449295.1"/>
    <property type="molecule type" value="Transcribed_RNA"/>
</dbReference>
<feature type="transmembrane region" description="Helical" evidence="13">
    <location>
        <begin position="315"/>
        <end position="337"/>
    </location>
</feature>
<evidence type="ECO:0000256" key="6">
    <source>
        <dbReference type="ARBA" id="ARBA00022989"/>
    </source>
</evidence>
<name>A0A8D8K2F1_CULPI</name>
<keyword evidence="7 13" id="KW-0472">Membrane</keyword>
<organism evidence="15">
    <name type="scientific">Culex pipiens</name>
    <name type="common">House mosquito</name>
    <dbReference type="NCBI Taxonomy" id="7175"/>
    <lineage>
        <taxon>Eukaryota</taxon>
        <taxon>Metazoa</taxon>
        <taxon>Ecdysozoa</taxon>
        <taxon>Arthropoda</taxon>
        <taxon>Hexapoda</taxon>
        <taxon>Insecta</taxon>
        <taxon>Pterygota</taxon>
        <taxon>Neoptera</taxon>
        <taxon>Endopterygota</taxon>
        <taxon>Diptera</taxon>
        <taxon>Nematocera</taxon>
        <taxon>Culicoidea</taxon>
        <taxon>Culicidae</taxon>
        <taxon>Culicinae</taxon>
        <taxon>Culicini</taxon>
        <taxon>Culex</taxon>
        <taxon>Culex</taxon>
    </lineage>
</organism>
<dbReference type="PANTHER" id="PTHR48021">
    <property type="match status" value="1"/>
</dbReference>
<dbReference type="InterPro" id="IPR020846">
    <property type="entry name" value="MFS_dom"/>
</dbReference>
<feature type="transmembrane region" description="Helical" evidence="13">
    <location>
        <begin position="446"/>
        <end position="466"/>
    </location>
</feature>
<evidence type="ECO:0000256" key="8">
    <source>
        <dbReference type="ARBA" id="ARBA00023180"/>
    </source>
</evidence>
<dbReference type="InterPro" id="IPR005828">
    <property type="entry name" value="MFS_sugar_transport-like"/>
</dbReference>
<evidence type="ECO:0000256" key="3">
    <source>
        <dbReference type="ARBA" id="ARBA00022475"/>
    </source>
</evidence>
<feature type="transmembrane region" description="Helical" evidence="13">
    <location>
        <begin position="41"/>
        <end position="59"/>
    </location>
</feature>
<keyword evidence="6 13" id="KW-1133">Transmembrane helix</keyword>